<protein>
    <submittedName>
        <fullName evidence="2">Uncharacterized protein</fullName>
    </submittedName>
</protein>
<proteinExistence type="predicted"/>
<dbReference type="EMBL" id="LGTO01000007">
    <property type="protein sequence ID" value="KNE20691.1"/>
    <property type="molecule type" value="Genomic_DNA"/>
</dbReference>
<keyword evidence="3" id="KW-1185">Reference proteome</keyword>
<comment type="caution">
    <text evidence="2">The sequence shown here is derived from an EMBL/GenBank/DDBJ whole genome shotgun (WGS) entry which is preliminary data.</text>
</comment>
<reference evidence="3" key="1">
    <citation type="submission" date="2015-07" db="EMBL/GenBank/DDBJ databases">
        <title>Fjat-10053 dsm26.</title>
        <authorList>
            <person name="Liu B."/>
            <person name="Wang J."/>
            <person name="Zhu Y."/>
            <person name="Liu G."/>
            <person name="Chen Q."/>
            <person name="Chen Z."/>
            <person name="Lan J."/>
            <person name="Che J."/>
            <person name="Ge C."/>
            <person name="Shi H."/>
            <person name="Pan Z."/>
            <person name="Liu X."/>
        </authorList>
    </citation>
    <scope>NUCLEOTIDE SEQUENCE [LARGE SCALE GENOMIC DNA]</scope>
    <source>
        <strain evidence="3">DSM 26</strain>
    </source>
</reference>
<dbReference type="InterPro" id="IPR010982">
    <property type="entry name" value="Lambda_DNA-bd_dom_sf"/>
</dbReference>
<dbReference type="InterPro" id="IPR001387">
    <property type="entry name" value="Cro/C1-type_HTH"/>
</dbReference>
<organism evidence="2 3">
    <name type="scientific">Virgibacillus pantothenticus</name>
    <dbReference type="NCBI Taxonomy" id="1473"/>
    <lineage>
        <taxon>Bacteria</taxon>
        <taxon>Bacillati</taxon>
        <taxon>Bacillota</taxon>
        <taxon>Bacilli</taxon>
        <taxon>Bacillales</taxon>
        <taxon>Bacillaceae</taxon>
        <taxon>Virgibacillus</taxon>
    </lineage>
</organism>
<dbReference type="Proteomes" id="UP000036780">
    <property type="component" value="Unassembled WGS sequence"/>
</dbReference>
<sequence>MLKNNVKHYRKKKKLTQKELGDNIGVSRQTINSIENEHYSPSISLVLKLAKVLEQPVEELFFLES</sequence>
<dbReference type="OrthoDB" id="6386941at2"/>
<dbReference type="GeneID" id="66870095"/>
<dbReference type="PANTHER" id="PTHR46558:SF11">
    <property type="entry name" value="HTH-TYPE TRANSCRIPTIONAL REGULATOR XRE"/>
    <property type="match status" value="1"/>
</dbReference>
<dbReference type="GO" id="GO:0003677">
    <property type="term" value="F:DNA binding"/>
    <property type="evidence" value="ECO:0007669"/>
    <property type="project" value="UniProtKB-KW"/>
</dbReference>
<keyword evidence="1" id="KW-0238">DNA-binding</keyword>
<dbReference type="SMART" id="SM00530">
    <property type="entry name" value="HTH_XRE"/>
    <property type="match status" value="1"/>
</dbReference>
<evidence type="ECO:0000256" key="1">
    <source>
        <dbReference type="ARBA" id="ARBA00023125"/>
    </source>
</evidence>
<dbReference type="CDD" id="cd00093">
    <property type="entry name" value="HTH_XRE"/>
    <property type="match status" value="1"/>
</dbReference>
<gene>
    <name evidence="2" type="ORF">AFK71_20345</name>
</gene>
<dbReference type="RefSeq" id="WP_050353273.1">
    <property type="nucleotide sequence ID" value="NZ_BOSN01000009.1"/>
</dbReference>
<dbReference type="PANTHER" id="PTHR46558">
    <property type="entry name" value="TRACRIPTIONAL REGULATORY PROTEIN-RELATED-RELATED"/>
    <property type="match status" value="1"/>
</dbReference>
<dbReference type="PATRIC" id="fig|1473.5.peg.2827"/>
<dbReference type="PROSITE" id="PS50943">
    <property type="entry name" value="HTH_CROC1"/>
    <property type="match status" value="1"/>
</dbReference>
<dbReference type="AlphaFoldDB" id="A0A0L0QQ65"/>
<dbReference type="SUPFAM" id="SSF47413">
    <property type="entry name" value="lambda repressor-like DNA-binding domains"/>
    <property type="match status" value="1"/>
</dbReference>
<dbReference type="Pfam" id="PF01381">
    <property type="entry name" value="HTH_3"/>
    <property type="match status" value="1"/>
</dbReference>
<accession>A0A0L0QQ65</accession>
<evidence type="ECO:0000313" key="2">
    <source>
        <dbReference type="EMBL" id="KNE20691.1"/>
    </source>
</evidence>
<dbReference type="Gene3D" id="1.10.260.40">
    <property type="entry name" value="lambda repressor-like DNA-binding domains"/>
    <property type="match status" value="1"/>
</dbReference>
<name>A0A0L0QQ65_VIRPA</name>
<evidence type="ECO:0000313" key="3">
    <source>
        <dbReference type="Proteomes" id="UP000036780"/>
    </source>
</evidence>